<dbReference type="AlphaFoldDB" id="A0A1D7QVS6"/>
<comment type="subunit">
    <text evidence="10">Monomer.</text>
</comment>
<keyword evidence="4 10" id="KW-0808">Transferase</keyword>
<dbReference type="GO" id="GO:0005524">
    <property type="term" value="F:ATP binding"/>
    <property type="evidence" value="ECO:0007669"/>
    <property type="project" value="UniProtKB-UniRule"/>
</dbReference>
<feature type="site" description="Interaction with substrate tRNA" evidence="10">
    <location>
        <position position="101"/>
    </location>
</feature>
<protein>
    <recommendedName>
        <fullName evidence="10">tRNA dimethylallyltransferase</fullName>
        <ecNumber evidence="10">2.5.1.75</ecNumber>
    </recommendedName>
    <alternativeName>
        <fullName evidence="10">Dimethylallyl diphosphate:tRNA dimethylallyltransferase</fullName>
        <shortName evidence="10">DMAPP:tRNA dimethylallyltransferase</shortName>
        <shortName evidence="10">DMATase</shortName>
    </alternativeName>
    <alternativeName>
        <fullName evidence="10">Isopentenyl-diphosphate:tRNA isopentenyltransferase</fullName>
        <shortName evidence="10">IPP transferase</shortName>
        <shortName evidence="10">IPPT</shortName>
        <shortName evidence="10">IPTase</shortName>
    </alternativeName>
</protein>
<comment type="similarity">
    <text evidence="3 10 13">Belongs to the IPP transferase family.</text>
</comment>
<dbReference type="EC" id="2.5.1.75" evidence="10"/>
<feature type="site" description="Interaction with substrate tRNA" evidence="10">
    <location>
        <position position="124"/>
    </location>
</feature>
<proteinExistence type="inferred from homology"/>
<comment type="function">
    <text evidence="2 10 12">Catalyzes the transfer of a dimethylallyl group onto the adenine at position 37 in tRNAs that read codons beginning with uridine, leading to the formation of N6-(dimethylallyl)adenosine (i(6)A).</text>
</comment>
<dbReference type="KEGG" id="bbev:BBEV_1746"/>
<evidence type="ECO:0000313" key="14">
    <source>
        <dbReference type="EMBL" id="AOM83107.1"/>
    </source>
</evidence>
<dbReference type="SUPFAM" id="SSF52540">
    <property type="entry name" value="P-loop containing nucleoside triphosphate hydrolases"/>
    <property type="match status" value="2"/>
</dbReference>
<reference evidence="14 15" key="1">
    <citation type="submission" date="2015-08" db="EMBL/GenBank/DDBJ databases">
        <title>The complete genome sequence of Bacillus beveridgei MLTeJB.</title>
        <authorList>
            <person name="Hanson T.E."/>
            <person name="Mesa C."/>
            <person name="Basesman S.M."/>
            <person name="Oremland R.S."/>
        </authorList>
    </citation>
    <scope>NUCLEOTIDE SEQUENCE [LARGE SCALE GENOMIC DNA]</scope>
    <source>
        <strain evidence="14 15">MLTeJB</strain>
    </source>
</reference>
<dbReference type="InterPro" id="IPR018022">
    <property type="entry name" value="IPT"/>
</dbReference>
<dbReference type="GO" id="GO:0052381">
    <property type="term" value="F:tRNA dimethylallyltransferase activity"/>
    <property type="evidence" value="ECO:0007669"/>
    <property type="project" value="UniProtKB-UniRule"/>
</dbReference>
<keyword evidence="15" id="KW-1185">Reference proteome</keyword>
<accession>A0A1D7QVS6</accession>
<dbReference type="InterPro" id="IPR039657">
    <property type="entry name" value="Dimethylallyltransferase"/>
</dbReference>
<dbReference type="InterPro" id="IPR027417">
    <property type="entry name" value="P-loop_NTPase"/>
</dbReference>
<evidence type="ECO:0000256" key="6">
    <source>
        <dbReference type="ARBA" id="ARBA00022741"/>
    </source>
</evidence>
<name>A0A1D7QVS6_9BACI</name>
<feature type="binding site" evidence="10">
    <location>
        <begin position="10"/>
        <end position="17"/>
    </location>
    <ligand>
        <name>ATP</name>
        <dbReference type="ChEBI" id="CHEBI:30616"/>
    </ligand>
</feature>
<keyword evidence="6 10" id="KW-0547">Nucleotide-binding</keyword>
<keyword evidence="7 10" id="KW-0067">ATP-binding</keyword>
<dbReference type="STRING" id="632773.BBEV_1746"/>
<dbReference type="PATRIC" id="fig|632773.3.peg.1833"/>
<evidence type="ECO:0000256" key="13">
    <source>
        <dbReference type="RuleBase" id="RU003785"/>
    </source>
</evidence>
<evidence type="ECO:0000256" key="2">
    <source>
        <dbReference type="ARBA" id="ARBA00003213"/>
    </source>
</evidence>
<evidence type="ECO:0000256" key="4">
    <source>
        <dbReference type="ARBA" id="ARBA00022679"/>
    </source>
</evidence>
<sequence>MKPLIIAIVGPTAVGKTELGLELADFFNGEIISGDSMQVYRGMDIGTAKASNAEQNRVPHHLIDIRTPETPFSVADFKQEATVAINAIHQKNKLPIIVGGTGLYVNSVLYDYQFKDVPEDPEFRASLETFAKAKGNHALHEQLQNISPEKAQAIHPNNIRRVIRQLEIHHVTGKVGESGMENDAVESPYRPIVFGLTMDREQLYERINQRVDDMLQKGLVDEVQYLLDQGYENTSAMNAIGYKELIPYIKGDTSLASATEQLKLNSRRFAKRQFTWFRNKMDLTWFDLSENREQKIHNMIKIIQEYQH</sequence>
<evidence type="ECO:0000256" key="10">
    <source>
        <dbReference type="HAMAP-Rule" id="MF_00185"/>
    </source>
</evidence>
<comment type="cofactor">
    <cofactor evidence="1 10">
        <name>Mg(2+)</name>
        <dbReference type="ChEBI" id="CHEBI:18420"/>
    </cofactor>
</comment>
<dbReference type="RefSeq" id="WP_069365120.1">
    <property type="nucleotide sequence ID" value="NZ_CP012502.1"/>
</dbReference>
<evidence type="ECO:0000256" key="3">
    <source>
        <dbReference type="ARBA" id="ARBA00005842"/>
    </source>
</evidence>
<dbReference type="EMBL" id="CP012502">
    <property type="protein sequence ID" value="AOM83107.1"/>
    <property type="molecule type" value="Genomic_DNA"/>
</dbReference>
<evidence type="ECO:0000256" key="8">
    <source>
        <dbReference type="ARBA" id="ARBA00022842"/>
    </source>
</evidence>
<dbReference type="NCBIfam" id="TIGR00174">
    <property type="entry name" value="miaA"/>
    <property type="match status" value="1"/>
</dbReference>
<dbReference type="Gene3D" id="3.40.50.300">
    <property type="entry name" value="P-loop containing nucleotide triphosphate hydrolases"/>
    <property type="match status" value="1"/>
</dbReference>
<keyword evidence="5 10" id="KW-0819">tRNA processing</keyword>
<gene>
    <name evidence="10 14" type="primary">miaA</name>
    <name evidence="14" type="ORF">BBEV_1746</name>
</gene>
<dbReference type="Pfam" id="PF01715">
    <property type="entry name" value="IPPT"/>
    <property type="match status" value="1"/>
</dbReference>
<evidence type="ECO:0000256" key="12">
    <source>
        <dbReference type="RuleBase" id="RU003784"/>
    </source>
</evidence>
<dbReference type="Gene3D" id="1.10.20.140">
    <property type="match status" value="1"/>
</dbReference>
<comment type="caution">
    <text evidence="10">Lacks conserved residue(s) required for the propagation of feature annotation.</text>
</comment>
<evidence type="ECO:0000256" key="9">
    <source>
        <dbReference type="ARBA" id="ARBA00049563"/>
    </source>
</evidence>
<evidence type="ECO:0000256" key="5">
    <source>
        <dbReference type="ARBA" id="ARBA00022694"/>
    </source>
</evidence>
<organism evidence="14 15">
    <name type="scientific">Salisediminibacterium beveridgei</name>
    <dbReference type="NCBI Taxonomy" id="632773"/>
    <lineage>
        <taxon>Bacteria</taxon>
        <taxon>Bacillati</taxon>
        <taxon>Bacillota</taxon>
        <taxon>Bacilli</taxon>
        <taxon>Bacillales</taxon>
        <taxon>Bacillaceae</taxon>
        <taxon>Salisediminibacterium</taxon>
    </lineage>
</organism>
<evidence type="ECO:0000256" key="1">
    <source>
        <dbReference type="ARBA" id="ARBA00001946"/>
    </source>
</evidence>
<dbReference type="HAMAP" id="MF_00185">
    <property type="entry name" value="IPP_trans"/>
    <property type="match status" value="1"/>
</dbReference>
<evidence type="ECO:0000313" key="15">
    <source>
        <dbReference type="Proteomes" id="UP000094463"/>
    </source>
</evidence>
<dbReference type="Proteomes" id="UP000094463">
    <property type="component" value="Chromosome"/>
</dbReference>
<dbReference type="GO" id="GO:0006400">
    <property type="term" value="P:tRNA modification"/>
    <property type="evidence" value="ECO:0007669"/>
    <property type="project" value="TreeGrafter"/>
</dbReference>
<feature type="binding site" evidence="10">
    <location>
        <begin position="12"/>
        <end position="17"/>
    </location>
    <ligand>
        <name>substrate</name>
    </ligand>
</feature>
<evidence type="ECO:0000256" key="11">
    <source>
        <dbReference type="RuleBase" id="RU003783"/>
    </source>
</evidence>
<dbReference type="PANTHER" id="PTHR11088">
    <property type="entry name" value="TRNA DIMETHYLALLYLTRANSFERASE"/>
    <property type="match status" value="1"/>
</dbReference>
<dbReference type="OrthoDB" id="9776390at2"/>
<keyword evidence="8 10" id="KW-0460">Magnesium</keyword>
<dbReference type="PANTHER" id="PTHR11088:SF60">
    <property type="entry name" value="TRNA DIMETHYLALLYLTRANSFERASE"/>
    <property type="match status" value="1"/>
</dbReference>
<feature type="region of interest" description="Interaction with substrate tRNA" evidence="10">
    <location>
        <begin position="35"/>
        <end position="38"/>
    </location>
</feature>
<evidence type="ECO:0000256" key="7">
    <source>
        <dbReference type="ARBA" id="ARBA00022840"/>
    </source>
</evidence>
<comment type="catalytic activity">
    <reaction evidence="9 10 11">
        <text>adenosine(37) in tRNA + dimethylallyl diphosphate = N(6)-dimethylallyladenosine(37) in tRNA + diphosphate</text>
        <dbReference type="Rhea" id="RHEA:26482"/>
        <dbReference type="Rhea" id="RHEA-COMP:10162"/>
        <dbReference type="Rhea" id="RHEA-COMP:10375"/>
        <dbReference type="ChEBI" id="CHEBI:33019"/>
        <dbReference type="ChEBI" id="CHEBI:57623"/>
        <dbReference type="ChEBI" id="CHEBI:74411"/>
        <dbReference type="ChEBI" id="CHEBI:74415"/>
        <dbReference type="EC" id="2.5.1.75"/>
    </reaction>
</comment>